<keyword evidence="1" id="KW-0812">Transmembrane</keyword>
<dbReference type="RefSeq" id="WP_281485324.1">
    <property type="nucleotide sequence ID" value="NZ_CP124543.1"/>
</dbReference>
<evidence type="ECO:0000313" key="2">
    <source>
        <dbReference type="EMBL" id="WGV28092.1"/>
    </source>
</evidence>
<gene>
    <name evidence="2" type="ORF">QI031_11685</name>
</gene>
<keyword evidence="1" id="KW-0472">Membrane</keyword>
<evidence type="ECO:0000256" key="1">
    <source>
        <dbReference type="SAM" id="Phobius"/>
    </source>
</evidence>
<reference evidence="2 3" key="1">
    <citation type="journal article" date="2023" name="Limnol Oceanogr Lett">
        <title>Environmental adaptations by the intertidal Antarctic cyanobacterium Halotia branconii CENA392 as revealed using long-read genome sequencing.</title>
        <authorList>
            <person name="Dextro R.B."/>
            <person name="Delbaje E."/>
            <person name="Freitas P.N.N."/>
            <person name="Geraldes V."/>
            <person name="Pinto E."/>
            <person name="Long P.F."/>
            <person name="Fiore M.F."/>
        </authorList>
    </citation>
    <scope>NUCLEOTIDE SEQUENCE [LARGE SCALE GENOMIC DNA]</scope>
    <source>
        <strain evidence="2 3">CENA392</strain>
    </source>
</reference>
<feature type="transmembrane region" description="Helical" evidence="1">
    <location>
        <begin position="6"/>
        <end position="25"/>
    </location>
</feature>
<name>A0AAJ6PBR8_9CYAN</name>
<dbReference type="KEGG" id="hbq:QI031_11685"/>
<accession>A0AAJ6PBR8</accession>
<dbReference type="AlphaFoldDB" id="A0AAJ6PBR8"/>
<protein>
    <submittedName>
        <fullName evidence="2">Uncharacterized protein</fullName>
    </submittedName>
</protein>
<evidence type="ECO:0000313" key="3">
    <source>
        <dbReference type="Proteomes" id="UP001223520"/>
    </source>
</evidence>
<proteinExistence type="predicted"/>
<sequence>MKQQQIILASITAVTSAIALGYLGAQYFAKPTMYAVAGTVFGLDAFAQVTQLKPKFQSSSLARSSFAVASLKDKASHSPSFSSIPVTKVQQPIQPLEPHSQEKLIIETDLIIERFVRLGLEEF</sequence>
<keyword evidence="3" id="KW-1185">Reference proteome</keyword>
<keyword evidence="1" id="KW-1133">Transmembrane helix</keyword>
<organism evidence="2 3">
    <name type="scientific">Halotia branconii CENA392</name>
    <dbReference type="NCBI Taxonomy" id="1539056"/>
    <lineage>
        <taxon>Bacteria</taxon>
        <taxon>Bacillati</taxon>
        <taxon>Cyanobacteriota</taxon>
        <taxon>Cyanophyceae</taxon>
        <taxon>Nostocales</taxon>
        <taxon>Nodulariaceae</taxon>
        <taxon>Halotia</taxon>
    </lineage>
</organism>
<dbReference type="Proteomes" id="UP001223520">
    <property type="component" value="Chromosome"/>
</dbReference>
<dbReference type="EMBL" id="CP124543">
    <property type="protein sequence ID" value="WGV28092.1"/>
    <property type="molecule type" value="Genomic_DNA"/>
</dbReference>